<keyword evidence="8" id="KW-0255">Endonuclease</keyword>
<dbReference type="HAMAP" id="MF_00149">
    <property type="entry name" value="DNA_mis_repair"/>
    <property type="match status" value="1"/>
</dbReference>
<dbReference type="SUPFAM" id="SSF54211">
    <property type="entry name" value="Ribosomal protein S5 domain 2-like"/>
    <property type="match status" value="1"/>
</dbReference>
<dbReference type="Gene3D" id="3.30.1370.100">
    <property type="entry name" value="MutL, C-terminal domain, regulatory subdomain"/>
    <property type="match status" value="1"/>
</dbReference>
<dbReference type="SMART" id="SM00853">
    <property type="entry name" value="MutL_C"/>
    <property type="match status" value="1"/>
</dbReference>
<dbReference type="GO" id="GO:0140664">
    <property type="term" value="F:ATP-dependent DNA damage sensor activity"/>
    <property type="evidence" value="ECO:0007669"/>
    <property type="project" value="InterPro"/>
</dbReference>
<dbReference type="Pfam" id="PF01119">
    <property type="entry name" value="DNA_mis_repair"/>
    <property type="match status" value="1"/>
</dbReference>
<dbReference type="InterPro" id="IPR014762">
    <property type="entry name" value="DNA_mismatch_repair_CS"/>
</dbReference>
<comment type="similarity">
    <text evidence="1 5">Belongs to the DNA mismatch repair MutL/HexB family.</text>
</comment>
<dbReference type="AlphaFoldDB" id="A0A9D2L4L7"/>
<dbReference type="CDD" id="cd00782">
    <property type="entry name" value="MutL_Trans"/>
    <property type="match status" value="1"/>
</dbReference>
<dbReference type="InterPro" id="IPR013507">
    <property type="entry name" value="DNA_mismatch_S5_2-like"/>
</dbReference>
<dbReference type="Pfam" id="PF08676">
    <property type="entry name" value="MutL_C"/>
    <property type="match status" value="1"/>
</dbReference>
<dbReference type="InterPro" id="IPR014721">
    <property type="entry name" value="Ribsml_uS5_D2-typ_fold_subgr"/>
</dbReference>
<protein>
    <recommendedName>
        <fullName evidence="2 5">DNA mismatch repair protein MutL</fullName>
    </recommendedName>
</protein>
<dbReference type="Proteomes" id="UP000824259">
    <property type="component" value="Unassembled WGS sequence"/>
</dbReference>
<feature type="domain" description="DNA mismatch repair protein S5" evidence="7">
    <location>
        <begin position="209"/>
        <end position="328"/>
    </location>
</feature>
<dbReference type="SMART" id="SM01340">
    <property type="entry name" value="DNA_mis_repair"/>
    <property type="match status" value="1"/>
</dbReference>
<reference evidence="8" key="1">
    <citation type="journal article" date="2021" name="PeerJ">
        <title>Extensive microbial diversity within the chicken gut microbiome revealed by metagenomics and culture.</title>
        <authorList>
            <person name="Gilroy R."/>
            <person name="Ravi A."/>
            <person name="Getino M."/>
            <person name="Pursley I."/>
            <person name="Horton D.L."/>
            <person name="Alikhan N.F."/>
            <person name="Baker D."/>
            <person name="Gharbi K."/>
            <person name="Hall N."/>
            <person name="Watson M."/>
            <person name="Adriaenssens E.M."/>
            <person name="Foster-Nyarko E."/>
            <person name="Jarju S."/>
            <person name="Secka A."/>
            <person name="Antonio M."/>
            <person name="Oren A."/>
            <person name="Chaudhuri R.R."/>
            <person name="La Ragione R."/>
            <person name="Hildebrand F."/>
            <person name="Pallen M.J."/>
        </authorList>
    </citation>
    <scope>NUCLEOTIDE SEQUENCE</scope>
    <source>
        <strain evidence="8">CHK169-11906</strain>
    </source>
</reference>
<dbReference type="InterPro" id="IPR038973">
    <property type="entry name" value="MutL/Mlh/Pms-like"/>
</dbReference>
<dbReference type="Gene3D" id="3.30.230.10">
    <property type="match status" value="1"/>
</dbReference>
<evidence type="ECO:0000256" key="1">
    <source>
        <dbReference type="ARBA" id="ARBA00006082"/>
    </source>
</evidence>
<accession>A0A9D2L4L7</accession>
<evidence type="ECO:0000313" key="9">
    <source>
        <dbReference type="Proteomes" id="UP000824259"/>
    </source>
</evidence>
<dbReference type="InterPro" id="IPR042120">
    <property type="entry name" value="MutL_C_dimsub"/>
</dbReference>
<dbReference type="PROSITE" id="PS00058">
    <property type="entry name" value="DNA_MISMATCH_REPAIR_1"/>
    <property type="match status" value="1"/>
</dbReference>
<dbReference type="GO" id="GO:0004519">
    <property type="term" value="F:endonuclease activity"/>
    <property type="evidence" value="ECO:0007669"/>
    <property type="project" value="UniProtKB-KW"/>
</dbReference>
<dbReference type="InterPro" id="IPR020568">
    <property type="entry name" value="Ribosomal_Su5_D2-typ_SF"/>
</dbReference>
<dbReference type="InterPro" id="IPR036890">
    <property type="entry name" value="HATPase_C_sf"/>
</dbReference>
<dbReference type="InterPro" id="IPR020667">
    <property type="entry name" value="DNA_mismatch_repair_MutL"/>
</dbReference>
<sequence length="633" mass="69735">MADRIKLLPEVVANQIAAGEVVNRPSSVVKEMMENAIDAGASTVKVNFRDGGKELIQIVDDGCGMSPVDARLAFDRHATSKITSLDDIYALRTFGFRGEALASIAAVSQVELRTRQEGDEIGTLTTVNGGEFVSQTPVSCPVGSQFFVRNLFYNVPARRKFLEKSTTSSNQIKAEFQRVALCYPQVAFELLMNDQPVYRLPAATLAVRIVDIVGRHVKQNLLEVEADTSIVRIEGFVGRPATAKKGNNSTQYLFVNGRYFRSPYFYKAILKAYEKLIPDNCSPSYFLYLTIDPERIDVNVHPQKTEVKFADEEAVWQIINAAVRETLAKTGAVPMMDFDQQTSIEIPVLERGTVYREPRAMSNEAYNPFRENYIDPSAGMKDLDFSGFDVPYDGSVAAAAPAASGRSSRLSDLCFPSGSVEEFDSELEFVASTADATQQRLIEEQECSFSQVTAVGGGYASALYGGRWVVVDLRRARERVLYDNYSILLTNGSAVSQQLLFPDRLAFSADEYALLEQNAVEFAALGFDMEFCGEGTVEVKGIPVDIPHDGLEELLYDLLQAFASPVDVQQLRRERIAAVMARSGTRTLPRSISSDEAAMLLSHLCESGNVSFTPSGKPIMAEITQDEIRAKLG</sequence>
<dbReference type="Gene3D" id="3.30.1540.20">
    <property type="entry name" value="MutL, C-terminal domain, dimerisation subdomain"/>
    <property type="match status" value="1"/>
</dbReference>
<evidence type="ECO:0000259" key="6">
    <source>
        <dbReference type="SMART" id="SM00853"/>
    </source>
</evidence>
<proteinExistence type="inferred from homology"/>
<keyword evidence="3 5" id="KW-0227">DNA damage</keyword>
<keyword evidence="8" id="KW-0540">Nuclease</keyword>
<dbReference type="PANTHER" id="PTHR10073:SF12">
    <property type="entry name" value="DNA MISMATCH REPAIR PROTEIN MLH1"/>
    <property type="match status" value="1"/>
</dbReference>
<evidence type="ECO:0000259" key="7">
    <source>
        <dbReference type="SMART" id="SM01340"/>
    </source>
</evidence>
<name>A0A9D2L4L7_9BACT</name>
<comment type="function">
    <text evidence="5">This protein is involved in the repair of mismatches in DNA. It is required for dam-dependent methyl-directed DNA mismatch repair. May act as a 'molecular matchmaker', a protein that promotes the formation of a stable complex between two or more DNA-binding proteins in an ATP-dependent manner without itself being part of a final effector complex.</text>
</comment>
<dbReference type="InterPro" id="IPR042121">
    <property type="entry name" value="MutL_C_regsub"/>
</dbReference>
<dbReference type="GO" id="GO:0006298">
    <property type="term" value="P:mismatch repair"/>
    <property type="evidence" value="ECO:0007669"/>
    <property type="project" value="UniProtKB-UniRule"/>
</dbReference>
<dbReference type="GO" id="GO:0032300">
    <property type="term" value="C:mismatch repair complex"/>
    <property type="evidence" value="ECO:0007669"/>
    <property type="project" value="InterPro"/>
</dbReference>
<evidence type="ECO:0000313" key="8">
    <source>
        <dbReference type="EMBL" id="HJA99174.1"/>
    </source>
</evidence>
<dbReference type="Pfam" id="PF13589">
    <property type="entry name" value="HATPase_c_3"/>
    <property type="match status" value="1"/>
</dbReference>
<dbReference type="GO" id="GO:0030983">
    <property type="term" value="F:mismatched DNA binding"/>
    <property type="evidence" value="ECO:0007669"/>
    <property type="project" value="InterPro"/>
</dbReference>
<dbReference type="NCBIfam" id="TIGR00585">
    <property type="entry name" value="mutl"/>
    <property type="match status" value="1"/>
</dbReference>
<evidence type="ECO:0000256" key="5">
    <source>
        <dbReference type="HAMAP-Rule" id="MF_00149"/>
    </source>
</evidence>
<dbReference type="InterPro" id="IPR014790">
    <property type="entry name" value="MutL_C"/>
</dbReference>
<dbReference type="PANTHER" id="PTHR10073">
    <property type="entry name" value="DNA MISMATCH REPAIR PROTEIN MLH, PMS, MUTL"/>
    <property type="match status" value="1"/>
</dbReference>
<organism evidence="8 9">
    <name type="scientific">Candidatus Alistipes avicola</name>
    <dbReference type="NCBI Taxonomy" id="2838432"/>
    <lineage>
        <taxon>Bacteria</taxon>
        <taxon>Pseudomonadati</taxon>
        <taxon>Bacteroidota</taxon>
        <taxon>Bacteroidia</taxon>
        <taxon>Bacteroidales</taxon>
        <taxon>Rikenellaceae</taxon>
        <taxon>Alistipes</taxon>
    </lineage>
</organism>
<dbReference type="GO" id="GO:0005524">
    <property type="term" value="F:ATP binding"/>
    <property type="evidence" value="ECO:0007669"/>
    <property type="project" value="InterPro"/>
</dbReference>
<dbReference type="FunFam" id="3.30.565.10:FF:000003">
    <property type="entry name" value="DNA mismatch repair endonuclease MutL"/>
    <property type="match status" value="1"/>
</dbReference>
<dbReference type="Gene3D" id="3.30.565.10">
    <property type="entry name" value="Histidine kinase-like ATPase, C-terminal domain"/>
    <property type="match status" value="1"/>
</dbReference>
<dbReference type="InterPro" id="IPR037198">
    <property type="entry name" value="MutL_C_sf"/>
</dbReference>
<dbReference type="EMBL" id="DWYR01000016">
    <property type="protein sequence ID" value="HJA99174.1"/>
    <property type="molecule type" value="Genomic_DNA"/>
</dbReference>
<reference evidence="8" key="2">
    <citation type="submission" date="2021-04" db="EMBL/GenBank/DDBJ databases">
        <authorList>
            <person name="Gilroy R."/>
        </authorList>
    </citation>
    <scope>NUCLEOTIDE SEQUENCE</scope>
    <source>
        <strain evidence="8">CHK169-11906</strain>
    </source>
</reference>
<gene>
    <name evidence="5 8" type="primary">mutL</name>
    <name evidence="8" type="ORF">H9779_06215</name>
</gene>
<dbReference type="InterPro" id="IPR002099">
    <property type="entry name" value="MutL/Mlh/PMS"/>
</dbReference>
<keyword evidence="8" id="KW-0378">Hydrolase</keyword>
<evidence type="ECO:0000256" key="2">
    <source>
        <dbReference type="ARBA" id="ARBA00021975"/>
    </source>
</evidence>
<evidence type="ECO:0000256" key="4">
    <source>
        <dbReference type="ARBA" id="ARBA00023204"/>
    </source>
</evidence>
<dbReference type="SUPFAM" id="SSF118116">
    <property type="entry name" value="DNA mismatch repair protein MutL"/>
    <property type="match status" value="1"/>
</dbReference>
<keyword evidence="4 5" id="KW-0234">DNA repair</keyword>
<dbReference type="GO" id="GO:0016887">
    <property type="term" value="F:ATP hydrolysis activity"/>
    <property type="evidence" value="ECO:0007669"/>
    <property type="project" value="InterPro"/>
</dbReference>
<evidence type="ECO:0000256" key="3">
    <source>
        <dbReference type="ARBA" id="ARBA00022763"/>
    </source>
</evidence>
<dbReference type="SUPFAM" id="SSF55874">
    <property type="entry name" value="ATPase domain of HSP90 chaperone/DNA topoisomerase II/histidine kinase"/>
    <property type="match status" value="1"/>
</dbReference>
<feature type="domain" description="MutL C-terminal dimerisation" evidence="6">
    <location>
        <begin position="451"/>
        <end position="588"/>
    </location>
</feature>
<comment type="caution">
    <text evidence="8">The sequence shown here is derived from an EMBL/GenBank/DDBJ whole genome shotgun (WGS) entry which is preliminary data.</text>
</comment>
<dbReference type="CDD" id="cd16926">
    <property type="entry name" value="HATPase_MutL-MLH-PMS-like"/>
    <property type="match status" value="1"/>
</dbReference>